<evidence type="ECO:0000313" key="1">
    <source>
        <dbReference type="EMBL" id="WXB03302.1"/>
    </source>
</evidence>
<dbReference type="Gene3D" id="3.40.50.1110">
    <property type="entry name" value="SGNH hydrolase"/>
    <property type="match status" value="1"/>
</dbReference>
<dbReference type="InterPro" id="IPR036514">
    <property type="entry name" value="SGNH_hydro_sf"/>
</dbReference>
<evidence type="ECO:0008006" key="3">
    <source>
        <dbReference type="Google" id="ProtNLM"/>
    </source>
</evidence>
<gene>
    <name evidence="1" type="ORF">LVJ94_41170</name>
</gene>
<evidence type="ECO:0000313" key="2">
    <source>
        <dbReference type="Proteomes" id="UP001374803"/>
    </source>
</evidence>
<keyword evidence="2" id="KW-1185">Reference proteome</keyword>
<reference evidence="1" key="1">
    <citation type="submission" date="2021-12" db="EMBL/GenBank/DDBJ databases">
        <title>Discovery of the Pendulisporaceae a myxobacterial family with distinct sporulation behavior and unique specialized metabolism.</title>
        <authorList>
            <person name="Garcia R."/>
            <person name="Popoff A."/>
            <person name="Bader C.D."/>
            <person name="Loehr J."/>
            <person name="Walesch S."/>
            <person name="Walt C."/>
            <person name="Boldt J."/>
            <person name="Bunk B."/>
            <person name="Haeckl F.J.F.P.J."/>
            <person name="Gunesch A.P."/>
            <person name="Birkelbach J."/>
            <person name="Nuebel U."/>
            <person name="Pietschmann T."/>
            <person name="Bach T."/>
            <person name="Mueller R."/>
        </authorList>
    </citation>
    <scope>NUCLEOTIDE SEQUENCE</scope>
    <source>
        <strain evidence="1">MSr11367</strain>
    </source>
</reference>
<protein>
    <recommendedName>
        <fullName evidence="3">SGNH hydrolase-type esterase domain-containing protein</fullName>
    </recommendedName>
</protein>
<accession>A0ABZ2KXT9</accession>
<name>A0ABZ2KXT9_9BACT</name>
<dbReference type="SUPFAM" id="SSF52266">
    <property type="entry name" value="SGNH hydrolase"/>
    <property type="match status" value="1"/>
</dbReference>
<dbReference type="RefSeq" id="WP_394832932.1">
    <property type="nucleotide sequence ID" value="NZ_CP089929.1"/>
</dbReference>
<sequence length="326" mass="35800">MAPPTLARFAPYAIFAFGLLALDVTVPRYARSHFIPEQMMHSLGAARPEVVLIGNSLLAAGYRNGVRTRSRPSVFNAAIGATTPLENFVTLRRVLAQTEPKTVVYGWYSTQLVDDAVKIDDIQGNRLVSVLWANTSDLSFFFPRPQEQPIDVARFLLMKHVPLAAYAPLVQGRLEISRRGLAADKNAASANPFGADADFRRMADASWNDIDSRLEKRRTGSTFSFSRFVVAMRDNAHSRGAKIVWVAMPLASRARATASASATYQSYVEAAHRELASAPGDRFLDASELAGIDDGSFADGLHLNERGARVFTQWLDDQLAPPDDSK</sequence>
<dbReference type="Proteomes" id="UP001374803">
    <property type="component" value="Chromosome"/>
</dbReference>
<dbReference type="EMBL" id="CP089983">
    <property type="protein sequence ID" value="WXB03302.1"/>
    <property type="molecule type" value="Genomic_DNA"/>
</dbReference>
<proteinExistence type="predicted"/>
<organism evidence="1 2">
    <name type="scientific">Pendulispora rubella</name>
    <dbReference type="NCBI Taxonomy" id="2741070"/>
    <lineage>
        <taxon>Bacteria</taxon>
        <taxon>Pseudomonadati</taxon>
        <taxon>Myxococcota</taxon>
        <taxon>Myxococcia</taxon>
        <taxon>Myxococcales</taxon>
        <taxon>Sorangiineae</taxon>
        <taxon>Pendulisporaceae</taxon>
        <taxon>Pendulispora</taxon>
    </lineage>
</organism>